<dbReference type="GO" id="GO:0019432">
    <property type="term" value="P:triglyceride biosynthetic process"/>
    <property type="evidence" value="ECO:0007669"/>
    <property type="project" value="UniProtKB-UniPathway"/>
</dbReference>
<dbReference type="InterPro" id="IPR045034">
    <property type="entry name" value="O-acyltransferase_WSD1-like"/>
</dbReference>
<evidence type="ECO:0000256" key="5">
    <source>
        <dbReference type="ARBA" id="ARBA00022679"/>
    </source>
</evidence>
<dbReference type="GO" id="GO:0047196">
    <property type="term" value="F:long-chain-alcohol O-fatty-acyltransferase activity"/>
    <property type="evidence" value="ECO:0007669"/>
    <property type="project" value="UniProtKB-EC"/>
</dbReference>
<dbReference type="PANTHER" id="PTHR31650:SF34">
    <property type="entry name" value="O-ACYLTRANSFERASE WSD1-LIKE ISOFORM X1"/>
    <property type="match status" value="1"/>
</dbReference>
<evidence type="ECO:0000259" key="12">
    <source>
        <dbReference type="Pfam" id="PF06974"/>
    </source>
</evidence>
<evidence type="ECO:0000313" key="14">
    <source>
        <dbReference type="Proteomes" id="UP000283530"/>
    </source>
</evidence>
<comment type="catalytic activity">
    <reaction evidence="10">
        <text>an acyl-CoA + a 1,2-diacyl-sn-glycerol = a triacyl-sn-glycerol + CoA</text>
        <dbReference type="Rhea" id="RHEA:10868"/>
        <dbReference type="ChEBI" id="CHEBI:17815"/>
        <dbReference type="ChEBI" id="CHEBI:57287"/>
        <dbReference type="ChEBI" id="CHEBI:58342"/>
        <dbReference type="ChEBI" id="CHEBI:64615"/>
        <dbReference type="EC" id="2.3.1.20"/>
    </reaction>
</comment>
<dbReference type="UniPathway" id="UPA00282"/>
<dbReference type="Proteomes" id="UP000283530">
    <property type="component" value="Unassembled WGS sequence"/>
</dbReference>
<evidence type="ECO:0000256" key="6">
    <source>
        <dbReference type="ARBA" id="ARBA00022824"/>
    </source>
</evidence>
<accession>A0A3S3NQU0</accession>
<keyword evidence="14" id="KW-1185">Reference proteome</keyword>
<evidence type="ECO:0000256" key="3">
    <source>
        <dbReference type="ARBA" id="ARBA00004771"/>
    </source>
</evidence>
<reference evidence="13 14" key="1">
    <citation type="journal article" date="2019" name="Nat. Plants">
        <title>Stout camphor tree genome fills gaps in understanding of flowering plant genome evolution.</title>
        <authorList>
            <person name="Chaw S.M."/>
            <person name="Liu Y.C."/>
            <person name="Wu Y.W."/>
            <person name="Wang H.Y."/>
            <person name="Lin C.I."/>
            <person name="Wu C.S."/>
            <person name="Ke H.M."/>
            <person name="Chang L.Y."/>
            <person name="Hsu C.Y."/>
            <person name="Yang H.T."/>
            <person name="Sudianto E."/>
            <person name="Hsu M.H."/>
            <person name="Wu K.P."/>
            <person name="Wang L.N."/>
            <person name="Leebens-Mack J.H."/>
            <person name="Tsai I.J."/>
        </authorList>
    </citation>
    <scope>NUCLEOTIDE SEQUENCE [LARGE SCALE GENOMIC DNA]</scope>
    <source>
        <strain evidence="14">cv. Chaw 1501</strain>
        <tissue evidence="13">Young leaves</tissue>
    </source>
</reference>
<feature type="domain" description="O-acyltransferase WSD1 C-terminal" evidence="12">
    <location>
        <begin position="319"/>
        <end position="464"/>
    </location>
</feature>
<dbReference type="Pfam" id="PF03007">
    <property type="entry name" value="WS_DGAT_cat"/>
    <property type="match status" value="1"/>
</dbReference>
<dbReference type="InterPro" id="IPR009721">
    <property type="entry name" value="O-acyltransferase_WSD1_C"/>
</dbReference>
<evidence type="ECO:0000256" key="10">
    <source>
        <dbReference type="ARBA" id="ARBA00048109"/>
    </source>
</evidence>
<evidence type="ECO:0000256" key="7">
    <source>
        <dbReference type="ARBA" id="ARBA00023315"/>
    </source>
</evidence>
<name>A0A3S3NQU0_9MAGN</name>
<keyword evidence="7 13" id="KW-0012">Acyltransferase</keyword>
<evidence type="ECO:0000256" key="8">
    <source>
        <dbReference type="ARBA" id="ARBA00024360"/>
    </source>
</evidence>
<dbReference type="InterPro" id="IPR004255">
    <property type="entry name" value="O-acyltransferase_WSD1_N"/>
</dbReference>
<organism evidence="13 14">
    <name type="scientific">Cinnamomum micranthum f. kanehirae</name>
    <dbReference type="NCBI Taxonomy" id="337451"/>
    <lineage>
        <taxon>Eukaryota</taxon>
        <taxon>Viridiplantae</taxon>
        <taxon>Streptophyta</taxon>
        <taxon>Embryophyta</taxon>
        <taxon>Tracheophyta</taxon>
        <taxon>Spermatophyta</taxon>
        <taxon>Magnoliopsida</taxon>
        <taxon>Magnoliidae</taxon>
        <taxon>Laurales</taxon>
        <taxon>Lauraceae</taxon>
        <taxon>Cinnamomum</taxon>
    </lineage>
</organism>
<dbReference type="GO" id="GO:0005789">
    <property type="term" value="C:endoplasmic reticulum membrane"/>
    <property type="evidence" value="ECO:0007669"/>
    <property type="project" value="UniProtKB-SubCell"/>
</dbReference>
<dbReference type="AlphaFoldDB" id="A0A3S3NQU0"/>
<comment type="similarity">
    <text evidence="8">In the N-terminal section; belongs to the long-chain O-acyltransferase family.</text>
</comment>
<sequence length="477" mass="52945">MEPRQSRLLAVEDAGFYPASPSSEFIHSSVLSLCVLVVFESEIPIDDSETMTLLKKDFLPVNPRFSSLLLKDEKGKQKWKRVEVTLQDHVIVPTFPVGLEPDAYDGCFKEYLSKIFMEKLPEDRPLWEIHLFKYPTRDAAGIAVFKLHHAIGDGFSLMGALFSCLKRADDPSLPLNFPAASVKECQLRGNGVVRLWRGVSGALGGCWNTSFDFCRSVLMSTVMVDDRSAIRSGTMEVEKEPVSISTVTLSLDIIRQIKSNIGGTVNDVAVGTIFYAIQLYKQRTSQNSSGTRMTALVLLNTRMLSGYQSLNDMLRQNTWGNNFTFLHVGIPSCKDAEKADPLAFIYKARKTIKRKKNSFAVVLTGRLLQMLRSIRGPEAASRFIRGTLENTSTAISHLIGPMEKMDLGNHPVKSFYFTVAGAPQSIGLTMVSYHGNLRLSVAGEKGFIDSELLTSCVKEAFDKIYTVACGKNGIKQR</sequence>
<comment type="catalytic activity">
    <reaction evidence="9">
        <text>a long chain fatty alcohol + a fatty acyl-CoA = a long-chain alcohol wax ester + CoA</text>
        <dbReference type="Rhea" id="RHEA:38443"/>
        <dbReference type="ChEBI" id="CHEBI:17135"/>
        <dbReference type="ChEBI" id="CHEBI:57287"/>
        <dbReference type="ChEBI" id="CHEBI:77636"/>
        <dbReference type="ChEBI" id="CHEBI:235323"/>
        <dbReference type="EC" id="2.3.1.75"/>
    </reaction>
</comment>
<keyword evidence="5 13" id="KW-0808">Transferase</keyword>
<gene>
    <name evidence="13" type="ORF">CKAN_02173000</name>
</gene>
<dbReference type="GO" id="GO:0005886">
    <property type="term" value="C:plasma membrane"/>
    <property type="evidence" value="ECO:0007669"/>
    <property type="project" value="UniProtKB-SubCell"/>
</dbReference>
<keyword evidence="6" id="KW-0256">Endoplasmic reticulum</keyword>
<evidence type="ECO:0000256" key="1">
    <source>
        <dbReference type="ARBA" id="ARBA00004162"/>
    </source>
</evidence>
<evidence type="ECO:0000256" key="9">
    <source>
        <dbReference type="ARBA" id="ARBA00047604"/>
    </source>
</evidence>
<protein>
    <submittedName>
        <fullName evidence="13">O-acyltransferase WSD1-like protein</fullName>
    </submittedName>
</protein>
<comment type="subcellular location">
    <subcellularLocation>
        <location evidence="1">Cell membrane</location>
        <topology evidence="1">Single-pass membrane protein</topology>
    </subcellularLocation>
    <subcellularLocation>
        <location evidence="2">Endoplasmic reticulum membrane</location>
    </subcellularLocation>
</comment>
<dbReference type="EMBL" id="QPKB01000009">
    <property type="protein sequence ID" value="RWR92517.1"/>
    <property type="molecule type" value="Genomic_DNA"/>
</dbReference>
<evidence type="ECO:0000256" key="4">
    <source>
        <dbReference type="ARBA" id="ARBA00005189"/>
    </source>
</evidence>
<feature type="domain" description="O-acyltransferase WSD1-like N-terminal" evidence="11">
    <location>
        <begin position="58"/>
        <end position="269"/>
    </location>
</feature>
<evidence type="ECO:0000256" key="2">
    <source>
        <dbReference type="ARBA" id="ARBA00004586"/>
    </source>
</evidence>
<comment type="pathway">
    <text evidence="3">Glycerolipid metabolism; triacylglycerol biosynthesis.</text>
</comment>
<proteinExistence type="inferred from homology"/>
<dbReference type="Pfam" id="PF06974">
    <property type="entry name" value="WS_DGAT_C"/>
    <property type="match status" value="1"/>
</dbReference>
<evidence type="ECO:0000313" key="13">
    <source>
        <dbReference type="EMBL" id="RWR92517.1"/>
    </source>
</evidence>
<dbReference type="STRING" id="337451.A0A3S3NQU0"/>
<evidence type="ECO:0000259" key="11">
    <source>
        <dbReference type="Pfam" id="PF03007"/>
    </source>
</evidence>
<dbReference type="OrthoDB" id="619536at2759"/>
<dbReference type="PANTHER" id="PTHR31650">
    <property type="entry name" value="O-ACYLTRANSFERASE (WSD1-LIKE) FAMILY PROTEIN"/>
    <property type="match status" value="1"/>
</dbReference>
<comment type="caution">
    <text evidence="13">The sequence shown here is derived from an EMBL/GenBank/DDBJ whole genome shotgun (WGS) entry which is preliminary data.</text>
</comment>
<dbReference type="GO" id="GO:0004144">
    <property type="term" value="F:diacylglycerol O-acyltransferase activity"/>
    <property type="evidence" value="ECO:0007669"/>
    <property type="project" value="UniProtKB-EC"/>
</dbReference>
<comment type="pathway">
    <text evidence="4">Lipid metabolism.</text>
</comment>